<evidence type="ECO:0000313" key="5">
    <source>
        <dbReference type="Proteomes" id="UP000029665"/>
    </source>
</evidence>
<dbReference type="InterPro" id="IPR051350">
    <property type="entry name" value="WD_repeat-ST_regulator"/>
</dbReference>
<feature type="transmembrane region" description="Helical" evidence="3">
    <location>
        <begin position="335"/>
        <end position="355"/>
    </location>
</feature>
<dbReference type="Pfam" id="PF00400">
    <property type="entry name" value="WD40"/>
    <property type="match status" value="1"/>
</dbReference>
<keyword evidence="3" id="KW-0812">Transmembrane</keyword>
<dbReference type="Proteomes" id="UP000029665">
    <property type="component" value="Unassembled WGS sequence"/>
</dbReference>
<dbReference type="OrthoDB" id="3238562at2759"/>
<dbReference type="STRING" id="5643.A0A060SCQ8"/>
<dbReference type="SUPFAM" id="SSF50978">
    <property type="entry name" value="WD40 repeat-like"/>
    <property type="match status" value="1"/>
</dbReference>
<dbReference type="InterPro" id="IPR036322">
    <property type="entry name" value="WD40_repeat_dom_sf"/>
</dbReference>
<organism evidence="4 5">
    <name type="scientific">Pycnoporus cinnabarinus</name>
    <name type="common">Cinnabar-red polypore</name>
    <name type="synonym">Trametes cinnabarina</name>
    <dbReference type="NCBI Taxonomy" id="5643"/>
    <lineage>
        <taxon>Eukaryota</taxon>
        <taxon>Fungi</taxon>
        <taxon>Dikarya</taxon>
        <taxon>Basidiomycota</taxon>
        <taxon>Agaricomycotina</taxon>
        <taxon>Agaricomycetes</taxon>
        <taxon>Polyporales</taxon>
        <taxon>Polyporaceae</taxon>
        <taxon>Trametes</taxon>
    </lineage>
</organism>
<dbReference type="Gene3D" id="2.130.10.10">
    <property type="entry name" value="YVTN repeat-like/Quinoprotein amine dehydrogenase"/>
    <property type="match status" value="1"/>
</dbReference>
<keyword evidence="1" id="KW-0853">WD repeat</keyword>
<evidence type="ECO:0008006" key="6">
    <source>
        <dbReference type="Google" id="ProtNLM"/>
    </source>
</evidence>
<evidence type="ECO:0000256" key="1">
    <source>
        <dbReference type="ARBA" id="ARBA00022574"/>
    </source>
</evidence>
<dbReference type="InterPro" id="IPR001680">
    <property type="entry name" value="WD40_rpt"/>
</dbReference>
<keyword evidence="3" id="KW-0472">Membrane</keyword>
<comment type="caution">
    <text evidence="4">The sequence shown here is derived from an EMBL/GenBank/DDBJ whole genome shotgun (WGS) entry which is preliminary data.</text>
</comment>
<keyword evidence="5" id="KW-1185">Reference proteome</keyword>
<evidence type="ECO:0000256" key="3">
    <source>
        <dbReference type="SAM" id="Phobius"/>
    </source>
</evidence>
<dbReference type="PANTHER" id="PTHR22838:SF0">
    <property type="entry name" value="WD REPEAT-CONTAINING PROTEIN 26"/>
    <property type="match status" value="1"/>
</dbReference>
<keyword evidence="3" id="KW-1133">Transmembrane helix</keyword>
<sequence length="373" mass="40462">MALRYEELGRLNRGHVGGVSAVAFSYLGNYIVTAGVGDCMAYVWRAADQKLLSTVKSSSAVLAIDWLPQREDAFVTGTQGGIISTVFIGPNLRTAGFWAHKYPIEHLTCRASYLASGAKAEVVIWRRQNAIWQHVTDLRSPPSSSLNEDSELLVTSVHWTKSDRHPSLLLVSYMFHGVSLFDTADWSVVRNIPLPGAIARSSISPDGSIIAISNMVSGFDLYSLTSQAPVKSFTQPVEELRAVPVIFVHGGHALLGGSTTGTVHLWNVHNGRVHQKFSLGHRNSVMAISANYNPAADRFLIAAGITNGPTDSAPVVIWVARNIGRRHKVSATCHFVQIVPLLLVVVSAVSAWLWYGGLQDYGRSNGDGRGPIQ</sequence>
<gene>
    <name evidence="4" type="ORF">BN946_scf184962.g88</name>
</gene>
<evidence type="ECO:0000313" key="4">
    <source>
        <dbReference type="EMBL" id="CDO72145.1"/>
    </source>
</evidence>
<dbReference type="AlphaFoldDB" id="A0A060SCQ8"/>
<name>A0A060SCQ8_PYCCI</name>
<dbReference type="HOGENOM" id="CLU_049342_1_0_1"/>
<dbReference type="EMBL" id="CCBP010000110">
    <property type="protein sequence ID" value="CDO72145.1"/>
    <property type="molecule type" value="Genomic_DNA"/>
</dbReference>
<dbReference type="InterPro" id="IPR015943">
    <property type="entry name" value="WD40/YVTN_repeat-like_dom_sf"/>
</dbReference>
<accession>A0A060SCQ8</accession>
<proteinExistence type="predicted"/>
<keyword evidence="2" id="KW-0677">Repeat</keyword>
<dbReference type="OMA" id="GFWAHAF"/>
<dbReference type="PANTHER" id="PTHR22838">
    <property type="entry name" value="WD REPEAT PROTEIN 26-RELATED"/>
    <property type="match status" value="1"/>
</dbReference>
<dbReference type="SMART" id="SM00320">
    <property type="entry name" value="WD40"/>
    <property type="match status" value="3"/>
</dbReference>
<reference evidence="4" key="1">
    <citation type="submission" date="2014-01" db="EMBL/GenBank/DDBJ databases">
        <title>The genome of the white-rot fungus Pycnoporus cinnabarinus: a basidiomycete model with a versatile arsenal for lignocellulosic biomass breakdown.</title>
        <authorList>
            <person name="Levasseur A."/>
            <person name="Lomascolo A."/>
            <person name="Ruiz-Duenas F.J."/>
            <person name="Uzan E."/>
            <person name="Piumi F."/>
            <person name="Kues U."/>
            <person name="Ram A.F.J."/>
            <person name="Murat C."/>
            <person name="Haon M."/>
            <person name="Benoit I."/>
            <person name="Arfi Y."/>
            <person name="Chevret D."/>
            <person name="Drula E."/>
            <person name="Kwon M.J."/>
            <person name="Gouret P."/>
            <person name="Lesage-Meessen L."/>
            <person name="Lombard V."/>
            <person name="Mariette J."/>
            <person name="Noirot C."/>
            <person name="Park J."/>
            <person name="Patyshakuliyeva A."/>
            <person name="Wieneger R.A.B."/>
            <person name="Wosten H.A.B."/>
            <person name="Martin F."/>
            <person name="Coutinho P.M."/>
            <person name="de Vries R."/>
            <person name="Martinez A.T."/>
            <person name="Klopp C."/>
            <person name="Pontarotti P."/>
            <person name="Henrissat B."/>
            <person name="Record E."/>
        </authorList>
    </citation>
    <scope>NUCLEOTIDE SEQUENCE [LARGE SCALE GENOMIC DNA]</scope>
    <source>
        <strain evidence="4">BRFM137</strain>
    </source>
</reference>
<evidence type="ECO:0000256" key="2">
    <source>
        <dbReference type="ARBA" id="ARBA00022737"/>
    </source>
</evidence>
<protein>
    <recommendedName>
        <fullName evidence="6">Anaphase-promoting complex subunit 4 WD40 domain-containing protein</fullName>
    </recommendedName>
</protein>